<dbReference type="AlphaFoldDB" id="A0A9E8LV34"/>
<feature type="binding site" evidence="6 7">
    <location>
        <position position="38"/>
    </location>
    <ligand>
        <name>Zn(2+)</name>
        <dbReference type="ChEBI" id="CHEBI:29105"/>
    </ligand>
</feature>
<evidence type="ECO:0000256" key="7">
    <source>
        <dbReference type="PROSITE-ProRule" id="PRU01250"/>
    </source>
</evidence>
<dbReference type="GO" id="GO:0005524">
    <property type="term" value="F:ATP binding"/>
    <property type="evidence" value="ECO:0007669"/>
    <property type="project" value="UniProtKB-UniRule"/>
</dbReference>
<dbReference type="CDD" id="cd19497">
    <property type="entry name" value="RecA-like_ClpX"/>
    <property type="match status" value="1"/>
</dbReference>
<dbReference type="GO" id="GO:0008233">
    <property type="term" value="F:peptidase activity"/>
    <property type="evidence" value="ECO:0007669"/>
    <property type="project" value="UniProtKB-KW"/>
</dbReference>
<evidence type="ECO:0000256" key="3">
    <source>
        <dbReference type="ARBA" id="ARBA00022833"/>
    </source>
</evidence>
<comment type="function">
    <text evidence="6">ATP-dependent specificity component of the Clp protease. It directs the protease to specific substrates. Can perform chaperone functions in the absence of ClpP.</text>
</comment>
<evidence type="ECO:0000313" key="9">
    <source>
        <dbReference type="EMBL" id="WAA10227.1"/>
    </source>
</evidence>
<dbReference type="Pfam" id="PF10431">
    <property type="entry name" value="ClpB_D2-small"/>
    <property type="match status" value="1"/>
</dbReference>
<keyword evidence="1 6" id="KW-0479">Metal-binding</keyword>
<protein>
    <recommendedName>
        <fullName evidence="6">ATP-dependent Clp protease ATP-binding subunit ClpX</fullName>
    </recommendedName>
</protein>
<dbReference type="InterPro" id="IPR046425">
    <property type="entry name" value="ClpX_bact"/>
</dbReference>
<dbReference type="Proteomes" id="UP001164718">
    <property type="component" value="Chromosome"/>
</dbReference>
<comment type="similarity">
    <text evidence="6 7">Belongs to the ClpX chaperone family.</text>
</comment>
<organism evidence="9 10">
    <name type="scientific">Fervidibacillus albus</name>
    <dbReference type="NCBI Taxonomy" id="2980026"/>
    <lineage>
        <taxon>Bacteria</taxon>
        <taxon>Bacillati</taxon>
        <taxon>Bacillota</taxon>
        <taxon>Bacilli</taxon>
        <taxon>Bacillales</taxon>
        <taxon>Bacillaceae</taxon>
        <taxon>Fervidibacillus</taxon>
    </lineage>
</organism>
<name>A0A9E8LV34_9BACI</name>
<dbReference type="PANTHER" id="PTHR48102:SF7">
    <property type="entry name" value="ATP-DEPENDENT CLP PROTEASE ATP-BINDING SUBUNIT CLPX-LIKE, MITOCHONDRIAL"/>
    <property type="match status" value="1"/>
</dbReference>
<dbReference type="InterPro" id="IPR004487">
    <property type="entry name" value="Clp_protease_ATP-bd_su_ClpX"/>
</dbReference>
<dbReference type="NCBIfam" id="NF003745">
    <property type="entry name" value="PRK05342.1"/>
    <property type="match status" value="1"/>
</dbReference>
<dbReference type="InterPro" id="IPR003593">
    <property type="entry name" value="AAA+_ATPase"/>
</dbReference>
<dbReference type="PANTHER" id="PTHR48102">
    <property type="entry name" value="ATP-DEPENDENT CLP PROTEASE ATP-BINDING SUBUNIT CLPX-LIKE, MITOCHONDRIAL-RELATED"/>
    <property type="match status" value="1"/>
</dbReference>
<feature type="binding site" evidence="6 7">
    <location>
        <position position="13"/>
    </location>
    <ligand>
        <name>Zn(2+)</name>
        <dbReference type="ChEBI" id="CHEBI:29105"/>
    </ligand>
</feature>
<dbReference type="FunFam" id="1.10.8.60:FF:000002">
    <property type="entry name" value="ATP-dependent Clp protease ATP-binding subunit ClpX"/>
    <property type="match status" value="1"/>
</dbReference>
<evidence type="ECO:0000256" key="4">
    <source>
        <dbReference type="ARBA" id="ARBA00022840"/>
    </source>
</evidence>
<dbReference type="GO" id="GO:0140662">
    <property type="term" value="F:ATP-dependent protein folding chaperone"/>
    <property type="evidence" value="ECO:0007669"/>
    <property type="project" value="InterPro"/>
</dbReference>
<dbReference type="Gene3D" id="3.40.50.300">
    <property type="entry name" value="P-loop containing nucleotide triphosphate hydrolases"/>
    <property type="match status" value="1"/>
</dbReference>
<dbReference type="GO" id="GO:0009376">
    <property type="term" value="C:HslUV protease complex"/>
    <property type="evidence" value="ECO:0007669"/>
    <property type="project" value="TreeGrafter"/>
</dbReference>
<keyword evidence="3 6" id="KW-0862">Zinc</keyword>
<accession>A0A9E8LV34</accession>
<keyword evidence="2 6" id="KW-0547">Nucleotide-binding</keyword>
<dbReference type="InterPro" id="IPR019489">
    <property type="entry name" value="Clp_ATPase_C"/>
</dbReference>
<dbReference type="GO" id="GO:0008270">
    <property type="term" value="F:zinc ion binding"/>
    <property type="evidence" value="ECO:0007669"/>
    <property type="project" value="UniProtKB-UniRule"/>
</dbReference>
<dbReference type="Pfam" id="PF06689">
    <property type="entry name" value="zf-C4_ClpX"/>
    <property type="match status" value="1"/>
</dbReference>
<dbReference type="GO" id="GO:0051301">
    <property type="term" value="P:cell division"/>
    <property type="evidence" value="ECO:0007669"/>
    <property type="project" value="TreeGrafter"/>
</dbReference>
<dbReference type="EMBL" id="CP106878">
    <property type="protein sequence ID" value="WAA10227.1"/>
    <property type="molecule type" value="Genomic_DNA"/>
</dbReference>
<dbReference type="GO" id="GO:0051082">
    <property type="term" value="F:unfolded protein binding"/>
    <property type="evidence" value="ECO:0007669"/>
    <property type="project" value="UniProtKB-UniRule"/>
</dbReference>
<comment type="subunit">
    <text evidence="6">Component of the ClpX-ClpP complex. Forms a hexameric ring that, in the presence of ATP, binds to fourteen ClpP subunits assembled into a disk-like structure with a central cavity, resembling the structure of eukaryotic proteasomes.</text>
</comment>
<dbReference type="SUPFAM" id="SSF52540">
    <property type="entry name" value="P-loop containing nucleoside triphosphate hydrolases"/>
    <property type="match status" value="1"/>
</dbReference>
<feature type="domain" description="ClpX-type ZB" evidence="8">
    <location>
        <begin position="1"/>
        <end position="54"/>
    </location>
</feature>
<dbReference type="GO" id="GO:0046983">
    <property type="term" value="F:protein dimerization activity"/>
    <property type="evidence" value="ECO:0007669"/>
    <property type="project" value="UniProtKB-UniRule"/>
</dbReference>
<dbReference type="Gene3D" id="6.20.220.10">
    <property type="entry name" value="ClpX chaperone, C4-type zinc finger domain"/>
    <property type="match status" value="1"/>
</dbReference>
<feature type="binding site" evidence="6 7">
    <location>
        <position position="35"/>
    </location>
    <ligand>
        <name>Zn(2+)</name>
        <dbReference type="ChEBI" id="CHEBI:29105"/>
    </ligand>
</feature>
<dbReference type="KEGG" id="faf:OE104_02480"/>
<dbReference type="SMART" id="SM00994">
    <property type="entry name" value="zf-C4_ClpX"/>
    <property type="match status" value="1"/>
</dbReference>
<dbReference type="InterPro" id="IPR050052">
    <property type="entry name" value="ATP-dep_Clp_protease_ClpX"/>
</dbReference>
<feature type="binding site" evidence="6">
    <location>
        <begin position="117"/>
        <end position="124"/>
    </location>
    <ligand>
        <name>ATP</name>
        <dbReference type="ChEBI" id="CHEBI:30616"/>
    </ligand>
</feature>
<dbReference type="InterPro" id="IPR003959">
    <property type="entry name" value="ATPase_AAA_core"/>
</dbReference>
<dbReference type="NCBIfam" id="TIGR00382">
    <property type="entry name" value="clpX"/>
    <property type="match status" value="1"/>
</dbReference>
<dbReference type="SUPFAM" id="SSF57716">
    <property type="entry name" value="Glucocorticoid receptor-like (DNA-binding domain)"/>
    <property type="match status" value="1"/>
</dbReference>
<dbReference type="InterPro" id="IPR010603">
    <property type="entry name" value="Znf_CppX_C4"/>
</dbReference>
<keyword evidence="9" id="KW-0645">Protease</keyword>
<keyword evidence="4 6" id="KW-0067">ATP-binding</keyword>
<dbReference type="GO" id="GO:0016887">
    <property type="term" value="F:ATP hydrolysis activity"/>
    <property type="evidence" value="ECO:0007669"/>
    <property type="project" value="InterPro"/>
</dbReference>
<dbReference type="PROSITE" id="PS51902">
    <property type="entry name" value="CLPX_ZB"/>
    <property type="match status" value="1"/>
</dbReference>
<dbReference type="SMART" id="SM00382">
    <property type="entry name" value="AAA"/>
    <property type="match status" value="1"/>
</dbReference>
<dbReference type="FunFam" id="3.40.50.300:FF:000005">
    <property type="entry name" value="ATP-dependent Clp protease ATP-binding subunit ClpX"/>
    <property type="match status" value="1"/>
</dbReference>
<sequence>MFKFNEEKGQLKCSFCGKSQEQVRKLVAGPGVYICDECIELCNEIIEEELGTEEEVEFKDVPKPKEIQEILNEYVIGQSDAKKALAVAVYNHYKRINSKNKVDDVELAKSNICLIGPTGSGKTLLAQTLARILNVPFAIADATSLTEAGYVGEDVENILLKLIQASDYDVERAEKGIIYIDEIDKIARKSENPSITRDVSGEGVQQALLKILEGTVASVPPQGGRKHPHQEFIQIDTTNILFIVGGAFDGLETIIKRRLGKKVIGFGSDYTKEAEEKDLISKVLPEDLLQFGLIPEFIGRLPVITTLEKLDEDAMIQILTKPKNALVKQFEKLLELDEVQLEFQEEALREIARKAIERKTGARGLRSIVEEIMLDVMFELPSREDISKCIITRESVAEKVRPILVLKDGTIVDEKEKNSA</sequence>
<dbReference type="GO" id="GO:0051603">
    <property type="term" value="P:proteolysis involved in protein catabolic process"/>
    <property type="evidence" value="ECO:0007669"/>
    <property type="project" value="TreeGrafter"/>
</dbReference>
<evidence type="ECO:0000256" key="6">
    <source>
        <dbReference type="HAMAP-Rule" id="MF_00175"/>
    </source>
</evidence>
<evidence type="ECO:0000256" key="5">
    <source>
        <dbReference type="ARBA" id="ARBA00023186"/>
    </source>
</evidence>
<proteinExistence type="inferred from homology"/>
<reference evidence="9" key="1">
    <citation type="submission" date="2022-09" db="EMBL/GenBank/DDBJ databases">
        <title>Complete Genomes of Fervidibacillus albus and Fervidibacillus halotolerans isolated from tidal flat sediments.</title>
        <authorList>
            <person name="Kwon K.K."/>
            <person name="Yang S.-H."/>
            <person name="Park M.J."/>
            <person name="Oh H.-M."/>
        </authorList>
    </citation>
    <scope>NUCLEOTIDE SEQUENCE</scope>
    <source>
        <strain evidence="9">MEBiC13591</strain>
    </source>
</reference>
<dbReference type="SMART" id="SM01086">
    <property type="entry name" value="ClpB_D2-small"/>
    <property type="match status" value="1"/>
</dbReference>
<dbReference type="InterPro" id="IPR059188">
    <property type="entry name" value="Znf_CLPX-like"/>
</dbReference>
<dbReference type="InterPro" id="IPR038366">
    <property type="entry name" value="Znf_CppX_C4_sf"/>
</dbReference>
<dbReference type="Pfam" id="PF07724">
    <property type="entry name" value="AAA_2"/>
    <property type="match status" value="1"/>
</dbReference>
<feature type="binding site" evidence="6 7">
    <location>
        <position position="16"/>
    </location>
    <ligand>
        <name>Zn(2+)</name>
        <dbReference type="ChEBI" id="CHEBI:29105"/>
    </ligand>
</feature>
<dbReference type="Gene3D" id="1.10.8.60">
    <property type="match status" value="1"/>
</dbReference>
<dbReference type="HAMAP" id="MF_00175">
    <property type="entry name" value="ClpX"/>
    <property type="match status" value="1"/>
</dbReference>
<dbReference type="RefSeq" id="WP_275418011.1">
    <property type="nucleotide sequence ID" value="NZ_CP106878.1"/>
</dbReference>
<keyword evidence="10" id="KW-1185">Reference proteome</keyword>
<gene>
    <name evidence="6 9" type="primary">clpX</name>
    <name evidence="9" type="ORF">OE104_02480</name>
</gene>
<dbReference type="InterPro" id="IPR027417">
    <property type="entry name" value="P-loop_NTPase"/>
</dbReference>
<evidence type="ECO:0000256" key="1">
    <source>
        <dbReference type="ARBA" id="ARBA00022723"/>
    </source>
</evidence>
<evidence type="ECO:0000313" key="10">
    <source>
        <dbReference type="Proteomes" id="UP001164718"/>
    </source>
</evidence>
<keyword evidence="9" id="KW-0378">Hydrolase</keyword>
<keyword evidence="5 6" id="KW-0143">Chaperone</keyword>
<evidence type="ECO:0000256" key="2">
    <source>
        <dbReference type="ARBA" id="ARBA00022741"/>
    </source>
</evidence>
<evidence type="ECO:0000259" key="8">
    <source>
        <dbReference type="PROSITE" id="PS51902"/>
    </source>
</evidence>